<evidence type="ECO:0000256" key="2">
    <source>
        <dbReference type="ARBA" id="ARBA00010082"/>
    </source>
</evidence>
<gene>
    <name evidence="9" type="ORF">CALCODRAFT_513765</name>
</gene>
<dbReference type="InterPro" id="IPR039362">
    <property type="entry name" value="ATG29_sf"/>
</dbReference>
<sequence length="361" mass="39065">MSRPVQLIVRLPYNRPQDGSVSNPPIIHWTPDKEQLFWEVITKSRDTEGSSIEWSALADHLEVPLPYLLYRAGKRFEEGLQNLKAVTGSPDPQTAEGSKKERRPSNAMLRRLSGQNSTAGAGRASPLHLSPKAGTIRLAGSGYQSGLHARAPSSSSIATMTHRGPHPTSGRPFSVIQSGSSSSSDEEGAAEDEENEQLMEKEEAARRIRELERLVNQNTLQFAQPVRSHVSPSPRRTRTVPQKPRSEASSSVHTDRYEASASVSPSSPASLGAPPQVTPRREETQSSPSPPLSAFQRGRQPLRVSTSDRTAGSTAPSTSSSFSDISDVSTSALEEAAAGSTFRPAPSRLTVFARNHLGRLH</sequence>
<evidence type="ECO:0000256" key="6">
    <source>
        <dbReference type="ARBA" id="ARBA00023006"/>
    </source>
</evidence>
<dbReference type="OrthoDB" id="21072at2759"/>
<feature type="compositionally biased region" description="Acidic residues" evidence="7">
    <location>
        <begin position="184"/>
        <end position="197"/>
    </location>
</feature>
<keyword evidence="4" id="KW-0813">Transport</keyword>
<dbReference type="GO" id="GO:0000407">
    <property type="term" value="C:phagophore assembly site"/>
    <property type="evidence" value="ECO:0007669"/>
    <property type="project" value="UniProtKB-SubCell"/>
</dbReference>
<keyword evidence="5" id="KW-0653">Protein transport</keyword>
<accession>A0A165K9P1</accession>
<evidence type="ECO:0000256" key="5">
    <source>
        <dbReference type="ARBA" id="ARBA00022927"/>
    </source>
</evidence>
<dbReference type="Pfam" id="PF18388">
    <property type="entry name" value="ATG29_N"/>
    <property type="match status" value="1"/>
</dbReference>
<dbReference type="InParanoid" id="A0A165K9P1"/>
<keyword evidence="10" id="KW-1185">Reference proteome</keyword>
<evidence type="ECO:0000256" key="4">
    <source>
        <dbReference type="ARBA" id="ARBA00022448"/>
    </source>
</evidence>
<dbReference type="Proteomes" id="UP000076842">
    <property type="component" value="Unassembled WGS sequence"/>
</dbReference>
<dbReference type="GO" id="GO:0000045">
    <property type="term" value="P:autophagosome assembly"/>
    <property type="evidence" value="ECO:0007669"/>
    <property type="project" value="InterPro"/>
</dbReference>
<dbReference type="GO" id="GO:0015031">
    <property type="term" value="P:protein transport"/>
    <property type="evidence" value="ECO:0007669"/>
    <property type="project" value="UniProtKB-KW"/>
</dbReference>
<comment type="subcellular location">
    <subcellularLocation>
        <location evidence="1">Preautophagosomal structure</location>
    </subcellularLocation>
</comment>
<reference evidence="9 10" key="1">
    <citation type="journal article" date="2016" name="Mol. Biol. Evol.">
        <title>Comparative Genomics of Early-Diverging Mushroom-Forming Fungi Provides Insights into the Origins of Lignocellulose Decay Capabilities.</title>
        <authorList>
            <person name="Nagy L.G."/>
            <person name="Riley R."/>
            <person name="Tritt A."/>
            <person name="Adam C."/>
            <person name="Daum C."/>
            <person name="Floudas D."/>
            <person name="Sun H."/>
            <person name="Yadav J.S."/>
            <person name="Pangilinan J."/>
            <person name="Larsson K.H."/>
            <person name="Matsuura K."/>
            <person name="Barry K."/>
            <person name="Labutti K."/>
            <person name="Kuo R."/>
            <person name="Ohm R.A."/>
            <person name="Bhattacharya S.S."/>
            <person name="Shirouzu T."/>
            <person name="Yoshinaga Y."/>
            <person name="Martin F.M."/>
            <person name="Grigoriev I.V."/>
            <person name="Hibbett D.S."/>
        </authorList>
    </citation>
    <scope>NUCLEOTIDE SEQUENCE [LARGE SCALE GENOMIC DNA]</scope>
    <source>
        <strain evidence="9 10">HHB12733</strain>
    </source>
</reference>
<protein>
    <recommendedName>
        <fullName evidence="3">Autophagy-related protein 29</fullName>
    </recommendedName>
</protein>
<dbReference type="InterPro" id="IPR039113">
    <property type="entry name" value="ATG29"/>
</dbReference>
<evidence type="ECO:0000256" key="7">
    <source>
        <dbReference type="SAM" id="MobiDB-lite"/>
    </source>
</evidence>
<organism evidence="9 10">
    <name type="scientific">Calocera cornea HHB12733</name>
    <dbReference type="NCBI Taxonomy" id="1353952"/>
    <lineage>
        <taxon>Eukaryota</taxon>
        <taxon>Fungi</taxon>
        <taxon>Dikarya</taxon>
        <taxon>Basidiomycota</taxon>
        <taxon>Agaricomycotina</taxon>
        <taxon>Dacrymycetes</taxon>
        <taxon>Dacrymycetales</taxon>
        <taxon>Dacrymycetaceae</taxon>
        <taxon>Calocera</taxon>
    </lineage>
</organism>
<keyword evidence="6" id="KW-0072">Autophagy</keyword>
<evidence type="ECO:0000313" key="10">
    <source>
        <dbReference type="Proteomes" id="UP000076842"/>
    </source>
</evidence>
<name>A0A165K9P1_9BASI</name>
<dbReference type="EMBL" id="KV423914">
    <property type="protein sequence ID" value="KZT62865.1"/>
    <property type="molecule type" value="Genomic_DNA"/>
</dbReference>
<evidence type="ECO:0000313" key="9">
    <source>
        <dbReference type="EMBL" id="KZT62865.1"/>
    </source>
</evidence>
<feature type="domain" description="Atg29 N-terminal" evidence="8">
    <location>
        <begin position="7"/>
        <end position="63"/>
    </location>
</feature>
<evidence type="ECO:0000256" key="3">
    <source>
        <dbReference type="ARBA" id="ARBA00013784"/>
    </source>
</evidence>
<dbReference type="InterPro" id="IPR040666">
    <property type="entry name" value="Atg29_N"/>
</dbReference>
<comment type="similarity">
    <text evidence="2">Belongs to the ATG29 family.</text>
</comment>
<feature type="compositionally biased region" description="Low complexity" evidence="7">
    <location>
        <begin position="310"/>
        <end position="332"/>
    </location>
</feature>
<feature type="region of interest" description="Disordered" evidence="7">
    <location>
        <begin position="220"/>
        <end position="341"/>
    </location>
</feature>
<dbReference type="PANTHER" id="PTHR40012:SF1">
    <property type="entry name" value="AUTOPHAGY-RELATED PROTEIN 29"/>
    <property type="match status" value="1"/>
</dbReference>
<dbReference type="PANTHER" id="PTHR40012">
    <property type="entry name" value="AUTOPHAGY-RELATED PROTEIN 29"/>
    <property type="match status" value="1"/>
</dbReference>
<dbReference type="Gene3D" id="1.10.10.2570">
    <property type="match status" value="1"/>
</dbReference>
<evidence type="ECO:0000256" key="1">
    <source>
        <dbReference type="ARBA" id="ARBA00004329"/>
    </source>
</evidence>
<feature type="compositionally biased region" description="Low complexity" evidence="7">
    <location>
        <begin position="259"/>
        <end position="275"/>
    </location>
</feature>
<feature type="region of interest" description="Disordered" evidence="7">
    <location>
        <begin position="144"/>
        <end position="203"/>
    </location>
</feature>
<evidence type="ECO:0000259" key="8">
    <source>
        <dbReference type="Pfam" id="PF18388"/>
    </source>
</evidence>
<dbReference type="AlphaFoldDB" id="A0A165K9P1"/>
<proteinExistence type="inferred from homology"/>
<dbReference type="STRING" id="1353952.A0A165K9P1"/>
<feature type="region of interest" description="Disordered" evidence="7">
    <location>
        <begin position="83"/>
        <end position="107"/>
    </location>
</feature>